<gene>
    <name evidence="2" type="ORF">FRUB_05161</name>
</gene>
<proteinExistence type="predicted"/>
<dbReference type="AlphaFoldDB" id="A0A225DFI0"/>
<evidence type="ECO:0000256" key="1">
    <source>
        <dbReference type="SAM" id="Phobius"/>
    </source>
</evidence>
<dbReference type="Proteomes" id="UP000214646">
    <property type="component" value="Unassembled WGS sequence"/>
</dbReference>
<feature type="transmembrane region" description="Helical" evidence="1">
    <location>
        <begin position="80"/>
        <end position="101"/>
    </location>
</feature>
<reference evidence="3" key="1">
    <citation type="submission" date="2017-06" db="EMBL/GenBank/DDBJ databases">
        <title>Genome analysis of Fimbriiglobus ruber SP5, the first member of the order Planctomycetales with confirmed chitinolytic capability.</title>
        <authorList>
            <person name="Ravin N.V."/>
            <person name="Rakitin A.L."/>
            <person name="Ivanova A.A."/>
            <person name="Beletsky A.V."/>
            <person name="Kulichevskaya I.S."/>
            <person name="Mardanov A.V."/>
            <person name="Dedysh S.N."/>
        </authorList>
    </citation>
    <scope>NUCLEOTIDE SEQUENCE [LARGE SCALE GENOMIC DNA]</scope>
    <source>
        <strain evidence="3">SP5</strain>
    </source>
</reference>
<keyword evidence="3" id="KW-1185">Reference proteome</keyword>
<dbReference type="EMBL" id="NIDE01000008">
    <property type="protein sequence ID" value="OWK40242.1"/>
    <property type="molecule type" value="Genomic_DNA"/>
</dbReference>
<accession>A0A225DFI0</accession>
<name>A0A225DFI0_9BACT</name>
<evidence type="ECO:0000313" key="2">
    <source>
        <dbReference type="EMBL" id="OWK40242.1"/>
    </source>
</evidence>
<keyword evidence="1" id="KW-0812">Transmembrane</keyword>
<keyword evidence="1" id="KW-1133">Transmembrane helix</keyword>
<keyword evidence="1" id="KW-0472">Membrane</keyword>
<sequence>MELLVPPKKKDEHAVAPLLRVAPLGELKVYTITEDELNSLGKGSPGSVYLNFGLALIPVAIAFLITILSTEIPTQEGKIFFIAGCIVFFLIGIICMILAAIHHVSTTSLVEKIKARMPPAEPIVQGPTDPGTA</sequence>
<organism evidence="2 3">
    <name type="scientific">Fimbriiglobus ruber</name>
    <dbReference type="NCBI Taxonomy" id="1908690"/>
    <lineage>
        <taxon>Bacteria</taxon>
        <taxon>Pseudomonadati</taxon>
        <taxon>Planctomycetota</taxon>
        <taxon>Planctomycetia</taxon>
        <taxon>Gemmatales</taxon>
        <taxon>Gemmataceae</taxon>
        <taxon>Fimbriiglobus</taxon>
    </lineage>
</organism>
<protein>
    <submittedName>
        <fullName evidence="2">Uncharacterized protein</fullName>
    </submittedName>
</protein>
<dbReference type="OrthoDB" id="9896191at2"/>
<comment type="caution">
    <text evidence="2">The sequence shown here is derived from an EMBL/GenBank/DDBJ whole genome shotgun (WGS) entry which is preliminary data.</text>
</comment>
<evidence type="ECO:0000313" key="3">
    <source>
        <dbReference type="Proteomes" id="UP000214646"/>
    </source>
</evidence>
<feature type="transmembrane region" description="Helical" evidence="1">
    <location>
        <begin position="48"/>
        <end position="68"/>
    </location>
</feature>
<dbReference type="RefSeq" id="WP_088256197.1">
    <property type="nucleotide sequence ID" value="NZ_NIDE01000008.1"/>
</dbReference>